<dbReference type="PANTHER" id="PTHR39200">
    <property type="entry name" value="HYPOTHETICAL EXPORTED PROTEIN"/>
    <property type="match status" value="1"/>
</dbReference>
<dbReference type="Gene3D" id="2.160.20.120">
    <property type="match status" value="1"/>
</dbReference>
<evidence type="ECO:0000313" key="3">
    <source>
        <dbReference type="EMBL" id="MFC4231164.1"/>
    </source>
</evidence>
<proteinExistence type="predicted"/>
<accession>A0ABV8PVZ8</accession>
<evidence type="ECO:0000313" key="4">
    <source>
        <dbReference type="Proteomes" id="UP001595906"/>
    </source>
</evidence>
<reference evidence="4" key="1">
    <citation type="journal article" date="2019" name="Int. J. Syst. Evol. Microbiol.">
        <title>The Global Catalogue of Microorganisms (GCM) 10K type strain sequencing project: providing services to taxonomists for standard genome sequencing and annotation.</title>
        <authorList>
            <consortium name="The Broad Institute Genomics Platform"/>
            <consortium name="The Broad Institute Genome Sequencing Center for Infectious Disease"/>
            <person name="Wu L."/>
            <person name="Ma J."/>
        </authorList>
    </citation>
    <scope>NUCLEOTIDE SEQUENCE [LARGE SCALE GENOMIC DNA]</scope>
    <source>
        <strain evidence="4">CECT 8010</strain>
    </source>
</reference>
<evidence type="ECO:0000256" key="1">
    <source>
        <dbReference type="SAM" id="SignalP"/>
    </source>
</evidence>
<keyword evidence="4" id="KW-1185">Reference proteome</keyword>
<comment type="caution">
    <text evidence="3">The sequence shown here is derived from an EMBL/GenBank/DDBJ whole genome shotgun (WGS) entry which is preliminary data.</text>
</comment>
<dbReference type="Pfam" id="PF10988">
    <property type="entry name" value="DUF2807"/>
    <property type="match status" value="1"/>
</dbReference>
<sequence length="239" mass="24774">MKTVFIALLAITSFTTIAQPWRKIEGNGNLTKNVRTVDNFTSIGSGGSWDVIISYGTDKEVTIEADENLIPYIITEVKGGKLNIRTENYVNLKSKNKIKIYVSLTEITGISLAGSGNITGVGNFTNDDKTTFSVAGSGNINLDFKGIQKVGISIAGSGNVILKGKTEALGVSISGSGDAICKDLVADDVKVSIAGSGSAKVNASNGLKVSVVGSGDVFYTGTVTNISKSIAGSGKVIKL</sequence>
<dbReference type="InterPro" id="IPR021255">
    <property type="entry name" value="DUF2807"/>
</dbReference>
<dbReference type="RefSeq" id="WP_379012551.1">
    <property type="nucleotide sequence ID" value="NZ_JBHSDC010000003.1"/>
</dbReference>
<organism evidence="3 4">
    <name type="scientific">Parasediminibacterium paludis</name>
    <dbReference type="NCBI Taxonomy" id="908966"/>
    <lineage>
        <taxon>Bacteria</taxon>
        <taxon>Pseudomonadati</taxon>
        <taxon>Bacteroidota</taxon>
        <taxon>Chitinophagia</taxon>
        <taxon>Chitinophagales</taxon>
        <taxon>Chitinophagaceae</taxon>
        <taxon>Parasediminibacterium</taxon>
    </lineage>
</organism>
<protein>
    <submittedName>
        <fullName evidence="3">Head GIN domain-containing protein</fullName>
    </submittedName>
</protein>
<gene>
    <name evidence="3" type="ORF">ACFOW1_04640</name>
</gene>
<evidence type="ECO:0000259" key="2">
    <source>
        <dbReference type="Pfam" id="PF10988"/>
    </source>
</evidence>
<dbReference type="EMBL" id="JBHSDC010000003">
    <property type="protein sequence ID" value="MFC4231164.1"/>
    <property type="molecule type" value="Genomic_DNA"/>
</dbReference>
<feature type="signal peptide" evidence="1">
    <location>
        <begin position="1"/>
        <end position="18"/>
    </location>
</feature>
<feature type="domain" description="Putative auto-transporter adhesin head GIN" evidence="2">
    <location>
        <begin position="39"/>
        <end position="222"/>
    </location>
</feature>
<dbReference type="Proteomes" id="UP001595906">
    <property type="component" value="Unassembled WGS sequence"/>
</dbReference>
<dbReference type="PANTHER" id="PTHR39200:SF1">
    <property type="entry name" value="AUTO-TRANSPORTER ADHESIN HEAD GIN DOMAIN-CONTAINING PROTEIN-RELATED"/>
    <property type="match status" value="1"/>
</dbReference>
<keyword evidence="1" id="KW-0732">Signal</keyword>
<feature type="chain" id="PRO_5045966749" evidence="1">
    <location>
        <begin position="19"/>
        <end position="239"/>
    </location>
</feature>
<name>A0ABV8PVZ8_9BACT</name>